<accession>A0A0G1M4K5</accession>
<dbReference type="AlphaFoldDB" id="A0A0G1M4K5"/>
<sequence length="53" mass="6309">MTAKNVKINIMSAKLPPEFKRYFWDADSADDKTPRMLNDIPWEKTWESVKAFF</sequence>
<name>A0A0G1M4K5_9BACT</name>
<proteinExistence type="predicted"/>
<gene>
    <name evidence="1" type="ORF">UX05_C0003G0005</name>
</gene>
<reference evidence="1 2" key="1">
    <citation type="journal article" date="2015" name="Nature">
        <title>rRNA introns, odd ribosomes, and small enigmatic genomes across a large radiation of phyla.</title>
        <authorList>
            <person name="Brown C.T."/>
            <person name="Hug L.A."/>
            <person name="Thomas B.C."/>
            <person name="Sharon I."/>
            <person name="Castelle C.J."/>
            <person name="Singh A."/>
            <person name="Wilkins M.J."/>
            <person name="Williams K.H."/>
            <person name="Banfield J.F."/>
        </authorList>
    </citation>
    <scope>NUCLEOTIDE SEQUENCE [LARGE SCALE GENOMIC DNA]</scope>
</reference>
<protein>
    <submittedName>
        <fullName evidence="1">Uncharacterized protein</fullName>
    </submittedName>
</protein>
<comment type="caution">
    <text evidence="1">The sequence shown here is derived from an EMBL/GenBank/DDBJ whole genome shotgun (WGS) entry which is preliminary data.</text>
</comment>
<evidence type="ECO:0000313" key="2">
    <source>
        <dbReference type="Proteomes" id="UP000034264"/>
    </source>
</evidence>
<organism evidence="1 2">
    <name type="scientific">Candidatus Amesbacteria bacterium GW2011_GWC2_45_19</name>
    <dbReference type="NCBI Taxonomy" id="1618366"/>
    <lineage>
        <taxon>Bacteria</taxon>
        <taxon>Candidatus Amesiibacteriota</taxon>
    </lineage>
</organism>
<dbReference type="EMBL" id="LCKS01000003">
    <property type="protein sequence ID" value="KKU03166.1"/>
    <property type="molecule type" value="Genomic_DNA"/>
</dbReference>
<evidence type="ECO:0000313" key="1">
    <source>
        <dbReference type="EMBL" id="KKU03166.1"/>
    </source>
</evidence>
<dbReference type="Proteomes" id="UP000034264">
    <property type="component" value="Unassembled WGS sequence"/>
</dbReference>